<protein>
    <submittedName>
        <fullName evidence="3">Uncharacterized protein</fullName>
    </submittedName>
</protein>
<evidence type="ECO:0000256" key="1">
    <source>
        <dbReference type="SAM" id="Coils"/>
    </source>
</evidence>
<evidence type="ECO:0000313" key="4">
    <source>
        <dbReference type="Proteomes" id="UP000053144"/>
    </source>
</evidence>
<dbReference type="AlphaFoldDB" id="A0A0L9UMD4"/>
<dbReference type="EMBL" id="CM003375">
    <property type="protein sequence ID" value="KOM43704.1"/>
    <property type="molecule type" value="Genomic_DNA"/>
</dbReference>
<organism evidence="3 4">
    <name type="scientific">Phaseolus angularis</name>
    <name type="common">Azuki bean</name>
    <name type="synonym">Vigna angularis</name>
    <dbReference type="NCBI Taxonomy" id="3914"/>
    <lineage>
        <taxon>Eukaryota</taxon>
        <taxon>Viridiplantae</taxon>
        <taxon>Streptophyta</taxon>
        <taxon>Embryophyta</taxon>
        <taxon>Tracheophyta</taxon>
        <taxon>Spermatophyta</taxon>
        <taxon>Magnoliopsida</taxon>
        <taxon>eudicotyledons</taxon>
        <taxon>Gunneridae</taxon>
        <taxon>Pentapetalae</taxon>
        <taxon>rosids</taxon>
        <taxon>fabids</taxon>
        <taxon>Fabales</taxon>
        <taxon>Fabaceae</taxon>
        <taxon>Papilionoideae</taxon>
        <taxon>50 kb inversion clade</taxon>
        <taxon>NPAAA clade</taxon>
        <taxon>indigoferoid/millettioid clade</taxon>
        <taxon>Phaseoleae</taxon>
        <taxon>Vigna</taxon>
    </lineage>
</organism>
<name>A0A0L9UMD4_PHAAN</name>
<dbReference type="Gramene" id="KOM43704">
    <property type="protein sequence ID" value="KOM43704"/>
    <property type="gene ID" value="LR48_Vigan05g130900"/>
</dbReference>
<proteinExistence type="predicted"/>
<accession>A0A0L9UMD4</accession>
<feature type="region of interest" description="Disordered" evidence="2">
    <location>
        <begin position="139"/>
        <end position="195"/>
    </location>
</feature>
<reference evidence="4" key="1">
    <citation type="journal article" date="2015" name="Proc. Natl. Acad. Sci. U.S.A.">
        <title>Genome sequencing of adzuki bean (Vigna angularis) provides insight into high starch and low fat accumulation and domestication.</title>
        <authorList>
            <person name="Yang K."/>
            <person name="Tian Z."/>
            <person name="Chen C."/>
            <person name="Luo L."/>
            <person name="Zhao B."/>
            <person name="Wang Z."/>
            <person name="Yu L."/>
            <person name="Li Y."/>
            <person name="Sun Y."/>
            <person name="Li W."/>
            <person name="Chen Y."/>
            <person name="Li Y."/>
            <person name="Zhang Y."/>
            <person name="Ai D."/>
            <person name="Zhao J."/>
            <person name="Shang C."/>
            <person name="Ma Y."/>
            <person name="Wu B."/>
            <person name="Wang M."/>
            <person name="Gao L."/>
            <person name="Sun D."/>
            <person name="Zhang P."/>
            <person name="Guo F."/>
            <person name="Wang W."/>
            <person name="Li Y."/>
            <person name="Wang J."/>
            <person name="Varshney R.K."/>
            <person name="Wang J."/>
            <person name="Ling H.Q."/>
            <person name="Wan P."/>
        </authorList>
    </citation>
    <scope>NUCLEOTIDE SEQUENCE</scope>
    <source>
        <strain evidence="4">cv. Jingnong 6</strain>
    </source>
</reference>
<dbReference type="Proteomes" id="UP000053144">
    <property type="component" value="Chromosome 5"/>
</dbReference>
<feature type="compositionally biased region" description="Pro residues" evidence="2">
    <location>
        <begin position="178"/>
        <end position="187"/>
    </location>
</feature>
<gene>
    <name evidence="3" type="ORF">LR48_Vigan05g130900</name>
</gene>
<sequence>MGVLRELHVAPTQLHPNGWAFIQAFSSTCTTLALYPTPSAFLYFFRVQPHPNKPWISLNSISNRKLFTLFNSSYKDFKGNIFKVIPLESQITPEELDLSSQLSKFPHKSSSRMLINFLNNKNLHSNVFEWIRRRAAPSTACSPREGGKLKKKFGEGTSSHAPLTTIAPKPSVPTQRTHPPPTIPEVPTPNSTSSPTAAKKVVEAIHLSFNPTQKKKKNKRKVIREPFISSKRRKRALPNGPPFFGSLDTSSWVAKRIHFDLFVEEKHFVKGMTEEEASNMALELAARSVMCLAYATERKVVVSTKLQALQEKYDEAVKSNQELTLQLAVVERMAEEDKNKANTLFVESRSAQRKLCQRASAWFREGARLVQRSFPSTFRGPPLDVGMMAVVGELVPIQIPLPSKTGSSLGAFPKIKVRAHKERSSPSILDLRSSLGAFPKIKVRVYEEHSSPSVLDLRSSLGAFPKIKVRVHEERCSPSVLDLRSALGVFPKIKVRVHEKRSSPSVLDLRSLLGAFPNIKVRVHEERSSPSVLDHRSSLGAFPKIKVRVHEERSSLSVLDLRSSLGAFPKIKVRVHKECSSPSVLDLRSSLGAFPKIKVRVHEERCSSSILDLRSALRVFPKILVRVHEERSSPSVLDLRSSLGAFPKIKVRVHEERSSPSVLDHRSSLGDPRQYVLSGTNTSDLRNVSMLSVQTIRLRFSQNRFLPYCSFFFFPTTVASSFFFPSPPPLLSALRHLHCSPPPLLSAEASLLCGAFVLPSSLAFISLCVAVAPSPYAVLAAPCPTAPLALAASSTAFIFLVASW</sequence>
<feature type="compositionally biased region" description="Basic and acidic residues" evidence="2">
    <location>
        <begin position="145"/>
        <end position="154"/>
    </location>
</feature>
<keyword evidence="1" id="KW-0175">Coiled coil</keyword>
<evidence type="ECO:0000313" key="3">
    <source>
        <dbReference type="EMBL" id="KOM43704.1"/>
    </source>
</evidence>
<evidence type="ECO:0000256" key="2">
    <source>
        <dbReference type="SAM" id="MobiDB-lite"/>
    </source>
</evidence>
<feature type="coiled-coil region" evidence="1">
    <location>
        <begin position="306"/>
        <end position="340"/>
    </location>
</feature>